<dbReference type="GO" id="GO:0003676">
    <property type="term" value="F:nucleic acid binding"/>
    <property type="evidence" value="ECO:0007669"/>
    <property type="project" value="InterPro"/>
</dbReference>
<dbReference type="SUPFAM" id="SSF53098">
    <property type="entry name" value="Ribonuclease H-like"/>
    <property type="match status" value="1"/>
</dbReference>
<dbReference type="PANTHER" id="PTHR46387:SF2">
    <property type="entry name" value="RIBONUCLEASE HI"/>
    <property type="match status" value="1"/>
</dbReference>
<reference evidence="2 3" key="1">
    <citation type="submission" date="2020-06" db="EMBL/GenBank/DDBJ databases">
        <title>Methanolobus halotolerans sp. nov., isolated from a saline lake Tus in Siberia.</title>
        <authorList>
            <person name="Shen Y."/>
            <person name="Chen S.-C."/>
            <person name="Lai M.-C."/>
            <person name="Huang H.-H."/>
            <person name="Chiu H.-H."/>
            <person name="Tang S.-L."/>
            <person name="Rogozin D.Y."/>
            <person name="Degermendzhy A.G."/>
        </authorList>
    </citation>
    <scope>NUCLEOTIDE SEQUENCE [LARGE SCALE GENOMIC DNA]</scope>
    <source>
        <strain evidence="2 3">DSM 21339</strain>
    </source>
</reference>
<dbReference type="PROSITE" id="PS50879">
    <property type="entry name" value="RNASE_H_1"/>
    <property type="match status" value="1"/>
</dbReference>
<evidence type="ECO:0000313" key="3">
    <source>
        <dbReference type="Proteomes" id="UP000509594"/>
    </source>
</evidence>
<evidence type="ECO:0000313" key="2">
    <source>
        <dbReference type="EMBL" id="QLC50185.1"/>
    </source>
</evidence>
<dbReference type="PANTHER" id="PTHR46387">
    <property type="entry name" value="POLYNUCLEOTIDYL TRANSFERASE, RIBONUCLEASE H-LIKE SUPERFAMILY PROTEIN"/>
    <property type="match status" value="1"/>
</dbReference>
<keyword evidence="3" id="KW-1185">Reference proteome</keyword>
<dbReference type="InterPro" id="IPR036397">
    <property type="entry name" value="RNaseH_sf"/>
</dbReference>
<dbReference type="AlphaFoldDB" id="A0A7D5IPB5"/>
<dbReference type="EMBL" id="CP058215">
    <property type="protein sequence ID" value="QLC50185.1"/>
    <property type="molecule type" value="Genomic_DNA"/>
</dbReference>
<dbReference type="GO" id="GO:0004523">
    <property type="term" value="F:RNA-DNA hybrid ribonuclease activity"/>
    <property type="evidence" value="ECO:0007669"/>
    <property type="project" value="InterPro"/>
</dbReference>
<dbReference type="InterPro" id="IPR002156">
    <property type="entry name" value="RNaseH_domain"/>
</dbReference>
<gene>
    <name evidence="2" type="ORF">HWN40_07995</name>
</gene>
<dbReference type="GeneID" id="55821608"/>
<dbReference type="Gene3D" id="3.30.420.10">
    <property type="entry name" value="Ribonuclease H-like superfamily/Ribonuclease H"/>
    <property type="match status" value="1"/>
</dbReference>
<proteinExistence type="predicted"/>
<dbReference type="RefSeq" id="WP_176965241.1">
    <property type="nucleotide sequence ID" value="NZ_CP058215.1"/>
</dbReference>
<dbReference type="InterPro" id="IPR012337">
    <property type="entry name" value="RNaseH-like_sf"/>
</dbReference>
<dbReference type="OrthoDB" id="52651at2157"/>
<dbReference type="KEGG" id="mzi:HWN40_07995"/>
<feature type="domain" description="RNase H type-1" evidence="1">
    <location>
        <begin position="1"/>
        <end position="142"/>
    </location>
</feature>
<sequence>MDYMDRLNFDGSCDPNPGGRMGFGWVITWKTKRSPTEGSKEKRKSPTNTNNVAEYTALKEGILNYLKLKGKGPLQVCGDSKLVINQMSGKWKINNKKLADIHGQINEIIKKNDLKIKYKWVPRNQNADADRLAMPAGKQQAKIREVKPADRKVIADTNTASVSPRLRVKINELNTNPSPGFKEFARLKVGGRDSFSSKRIEELEKLAGKDATKLVKKEFSSDLKNQASALRWMLRGLAADLAVQKVKVDAEISKKREKKMRKR</sequence>
<accession>A0A7D5IPB5</accession>
<dbReference type="CDD" id="cd09279">
    <property type="entry name" value="RNase_HI_like"/>
    <property type="match status" value="1"/>
</dbReference>
<protein>
    <submittedName>
        <fullName evidence="2">Ribonuclease HI family protein</fullName>
    </submittedName>
</protein>
<evidence type="ECO:0000259" key="1">
    <source>
        <dbReference type="PROSITE" id="PS50879"/>
    </source>
</evidence>
<dbReference type="Proteomes" id="UP000509594">
    <property type="component" value="Chromosome"/>
</dbReference>
<dbReference type="Pfam" id="PF13456">
    <property type="entry name" value="RVT_3"/>
    <property type="match status" value="1"/>
</dbReference>
<organism evidence="2 3">
    <name type="scientific">Methanolobus zinderi</name>
    <dbReference type="NCBI Taxonomy" id="536044"/>
    <lineage>
        <taxon>Archaea</taxon>
        <taxon>Methanobacteriati</taxon>
        <taxon>Methanobacteriota</taxon>
        <taxon>Stenosarchaea group</taxon>
        <taxon>Methanomicrobia</taxon>
        <taxon>Methanosarcinales</taxon>
        <taxon>Methanosarcinaceae</taxon>
        <taxon>Methanolobus</taxon>
    </lineage>
</organism>
<name>A0A7D5IPB5_9EURY</name>